<keyword evidence="2" id="KW-0418">Kinase</keyword>
<dbReference type="Gene3D" id="3.30.565.10">
    <property type="entry name" value="Histidine kinase-like ATPase, C-terminal domain"/>
    <property type="match status" value="1"/>
</dbReference>
<name>A0A1H9K629_9PSEU</name>
<dbReference type="EMBL" id="FOGI01000001">
    <property type="protein sequence ID" value="SEQ94611.1"/>
    <property type="molecule type" value="Genomic_DNA"/>
</dbReference>
<accession>A0A1H9K629</accession>
<keyword evidence="3" id="KW-1185">Reference proteome</keyword>
<evidence type="ECO:0000313" key="3">
    <source>
        <dbReference type="Proteomes" id="UP000199051"/>
    </source>
</evidence>
<gene>
    <name evidence="2" type="ORF">SAMN04487818_10140</name>
</gene>
<keyword evidence="2" id="KW-0808">Transferase</keyword>
<dbReference type="InterPro" id="IPR036890">
    <property type="entry name" value="HATPase_C_sf"/>
</dbReference>
<evidence type="ECO:0000256" key="1">
    <source>
        <dbReference type="SAM" id="MobiDB-lite"/>
    </source>
</evidence>
<dbReference type="AlphaFoldDB" id="A0A1H9K629"/>
<dbReference type="RefSeq" id="WP_092774341.1">
    <property type="nucleotide sequence ID" value="NZ_FOGI01000001.1"/>
</dbReference>
<reference evidence="3" key="1">
    <citation type="submission" date="2016-10" db="EMBL/GenBank/DDBJ databases">
        <authorList>
            <person name="Varghese N."/>
            <person name="Submissions S."/>
        </authorList>
    </citation>
    <scope>NUCLEOTIDE SEQUENCE [LARGE SCALE GENOMIC DNA]</scope>
    <source>
        <strain evidence="3">DSM 44260</strain>
    </source>
</reference>
<evidence type="ECO:0000313" key="2">
    <source>
        <dbReference type="EMBL" id="SEQ94611.1"/>
    </source>
</evidence>
<sequence length="151" mass="16439">MTDPLHPRRRLAPAIASPTTPPAGEVVELRVDASHTQLPLVRTVSGAVAMRKDFDIDSIADLRLLVDEACAMALTRALPFGTMAVRFLVTDEGVEVRCSVPVLDEDPLERAGLGWTLVSSLAEWVRDSVRPGPVFPELVIEFGMANRTAHE</sequence>
<dbReference type="GO" id="GO:0016301">
    <property type="term" value="F:kinase activity"/>
    <property type="evidence" value="ECO:0007669"/>
    <property type="project" value="UniProtKB-KW"/>
</dbReference>
<organism evidence="2 3">
    <name type="scientific">Actinokineospora terrae</name>
    <dbReference type="NCBI Taxonomy" id="155974"/>
    <lineage>
        <taxon>Bacteria</taxon>
        <taxon>Bacillati</taxon>
        <taxon>Actinomycetota</taxon>
        <taxon>Actinomycetes</taxon>
        <taxon>Pseudonocardiales</taxon>
        <taxon>Pseudonocardiaceae</taxon>
        <taxon>Actinokineospora</taxon>
    </lineage>
</organism>
<protein>
    <submittedName>
        <fullName evidence="2">Serine/threonine-protein kinase RsbW</fullName>
    </submittedName>
</protein>
<dbReference type="Proteomes" id="UP000199051">
    <property type="component" value="Unassembled WGS sequence"/>
</dbReference>
<feature type="region of interest" description="Disordered" evidence="1">
    <location>
        <begin position="1"/>
        <end position="21"/>
    </location>
</feature>
<dbReference type="STRING" id="155974.SAMN04487818_10140"/>
<proteinExistence type="predicted"/>